<protein>
    <submittedName>
        <fullName evidence="1">Uncharacterized protein</fullName>
    </submittedName>
</protein>
<organism evidence="1 2">
    <name type="scientific">Thalassospira xianhensis MCCC 1A02616</name>
    <dbReference type="NCBI Taxonomy" id="1177929"/>
    <lineage>
        <taxon>Bacteria</taxon>
        <taxon>Pseudomonadati</taxon>
        <taxon>Pseudomonadota</taxon>
        <taxon>Alphaproteobacteria</taxon>
        <taxon>Rhodospirillales</taxon>
        <taxon>Thalassospiraceae</taxon>
        <taxon>Thalassospira</taxon>
    </lineage>
</organism>
<evidence type="ECO:0000313" key="2">
    <source>
        <dbReference type="Proteomes" id="UP000252419"/>
    </source>
</evidence>
<name>A0A367UHQ6_9PROT</name>
<keyword evidence="2" id="KW-1185">Reference proteome</keyword>
<dbReference type="AlphaFoldDB" id="A0A367UHQ6"/>
<comment type="caution">
    <text evidence="1">The sequence shown here is derived from an EMBL/GenBank/DDBJ whole genome shotgun (WGS) entry which is preliminary data.</text>
</comment>
<reference evidence="1 2" key="1">
    <citation type="submission" date="2014-07" db="EMBL/GenBank/DDBJ databases">
        <title>Draft genome sequence of Thalassospira xianhensis P-4 (MCCC 1A02616).</title>
        <authorList>
            <person name="Lai Q."/>
            <person name="Shao Z."/>
        </authorList>
    </citation>
    <scope>NUCLEOTIDE SEQUENCE [LARGE SCALE GENOMIC DNA]</scope>
    <source>
        <strain evidence="1 2">MCCC 1A02616</strain>
    </source>
</reference>
<proteinExistence type="predicted"/>
<accession>A0A367UHQ6</accession>
<gene>
    <name evidence="1" type="ORF">TH5_00245</name>
</gene>
<dbReference type="Proteomes" id="UP000252419">
    <property type="component" value="Unassembled WGS sequence"/>
</dbReference>
<evidence type="ECO:0000313" key="1">
    <source>
        <dbReference type="EMBL" id="RCK07550.1"/>
    </source>
</evidence>
<dbReference type="EMBL" id="JPWA01000001">
    <property type="protein sequence ID" value="RCK07550.1"/>
    <property type="molecule type" value="Genomic_DNA"/>
</dbReference>
<dbReference type="RefSeq" id="WP_114120006.1">
    <property type="nucleotide sequence ID" value="NZ_JPWA01000001.1"/>
</dbReference>
<sequence length="303" mass="33265">MKKQDLAQLRAFHDNMQSNEFDGFTQTVSSGAPSEGSHPYFKVLAVVGVSLGLAMNAASEWQDASPSTPHYQITGNAFSGDDCAFTCVNVLHASLRADDALTFVADNMDVGLKREFLTWYREASFDDDYWVDPAVERTLTSEEAGYLSYLRANYADAYGALQVIRDGGPLEFVTKVADSRLLDFEEAMNGKLPRELISVSLTSAAIDGAVTWAVIQGEGALTWMTDDDISHRAKEIVDTVKMPFSVYQQMLSGDLSAALDIELPDVTGVIAETIGTRLDKVDRIELAKVNRRPNTEVMDLVID</sequence>